<keyword evidence="4" id="KW-1185">Reference proteome</keyword>
<feature type="region of interest" description="Disordered" evidence="1">
    <location>
        <begin position="66"/>
        <end position="103"/>
    </location>
</feature>
<dbReference type="EMBL" id="AKHW03006283">
    <property type="protein sequence ID" value="KYO21830.1"/>
    <property type="molecule type" value="Genomic_DNA"/>
</dbReference>
<evidence type="ECO:0000256" key="2">
    <source>
        <dbReference type="SAM" id="SignalP"/>
    </source>
</evidence>
<evidence type="ECO:0008006" key="5">
    <source>
        <dbReference type="Google" id="ProtNLM"/>
    </source>
</evidence>
<sequence length="103" mass="11856">MLSSWLWAFLKATNGVPPGCCLEDFLANFSESSFETPTGLIIMCNHKLSANCRESCYYPRWPSYFLKSSGASRTTDRHQHRRKRENKGDKRGNVLHKNSLLCR</sequence>
<evidence type="ECO:0000313" key="3">
    <source>
        <dbReference type="EMBL" id="KYO21830.1"/>
    </source>
</evidence>
<evidence type="ECO:0000256" key="1">
    <source>
        <dbReference type="SAM" id="MobiDB-lite"/>
    </source>
</evidence>
<accession>A0A151MBP5</accession>
<proteinExistence type="predicted"/>
<evidence type="ECO:0000313" key="4">
    <source>
        <dbReference type="Proteomes" id="UP000050525"/>
    </source>
</evidence>
<reference evidence="3 4" key="1">
    <citation type="journal article" date="2012" name="Genome Biol.">
        <title>Sequencing three crocodilian genomes to illuminate the evolution of archosaurs and amniotes.</title>
        <authorList>
            <person name="St John J.A."/>
            <person name="Braun E.L."/>
            <person name="Isberg S.R."/>
            <person name="Miles L.G."/>
            <person name="Chong A.Y."/>
            <person name="Gongora J."/>
            <person name="Dalzell P."/>
            <person name="Moran C."/>
            <person name="Bed'hom B."/>
            <person name="Abzhanov A."/>
            <person name="Burgess S.C."/>
            <person name="Cooksey A.M."/>
            <person name="Castoe T.A."/>
            <person name="Crawford N.G."/>
            <person name="Densmore L.D."/>
            <person name="Drew J.C."/>
            <person name="Edwards S.V."/>
            <person name="Faircloth B.C."/>
            <person name="Fujita M.K."/>
            <person name="Greenwold M.J."/>
            <person name="Hoffmann F.G."/>
            <person name="Howard J.M."/>
            <person name="Iguchi T."/>
            <person name="Janes D.E."/>
            <person name="Khan S.Y."/>
            <person name="Kohno S."/>
            <person name="de Koning A.J."/>
            <person name="Lance S.L."/>
            <person name="McCarthy F.M."/>
            <person name="McCormack J.E."/>
            <person name="Merchant M.E."/>
            <person name="Peterson D.G."/>
            <person name="Pollock D.D."/>
            <person name="Pourmand N."/>
            <person name="Raney B.J."/>
            <person name="Roessler K.A."/>
            <person name="Sanford J.R."/>
            <person name="Sawyer R.H."/>
            <person name="Schmidt C.J."/>
            <person name="Triplett E.W."/>
            <person name="Tuberville T.D."/>
            <person name="Venegas-Anaya M."/>
            <person name="Howard J.T."/>
            <person name="Jarvis E.D."/>
            <person name="Guillette L.J.Jr."/>
            <person name="Glenn T.C."/>
            <person name="Green R.E."/>
            <person name="Ray D.A."/>
        </authorList>
    </citation>
    <scope>NUCLEOTIDE SEQUENCE [LARGE SCALE GENOMIC DNA]</scope>
    <source>
        <strain evidence="3">KSC_2009_1</strain>
    </source>
</reference>
<protein>
    <recommendedName>
        <fullName evidence="5">Secreted protein</fullName>
    </recommendedName>
</protein>
<organism evidence="3 4">
    <name type="scientific">Alligator mississippiensis</name>
    <name type="common">American alligator</name>
    <dbReference type="NCBI Taxonomy" id="8496"/>
    <lineage>
        <taxon>Eukaryota</taxon>
        <taxon>Metazoa</taxon>
        <taxon>Chordata</taxon>
        <taxon>Craniata</taxon>
        <taxon>Vertebrata</taxon>
        <taxon>Euteleostomi</taxon>
        <taxon>Archelosauria</taxon>
        <taxon>Archosauria</taxon>
        <taxon>Crocodylia</taxon>
        <taxon>Alligatoridae</taxon>
        <taxon>Alligatorinae</taxon>
        <taxon>Alligator</taxon>
    </lineage>
</organism>
<keyword evidence="2" id="KW-0732">Signal</keyword>
<name>A0A151MBP5_ALLMI</name>
<gene>
    <name evidence="3" type="ORF">Y1Q_0000516</name>
</gene>
<comment type="caution">
    <text evidence="3">The sequence shown here is derived from an EMBL/GenBank/DDBJ whole genome shotgun (WGS) entry which is preliminary data.</text>
</comment>
<feature type="signal peptide" evidence="2">
    <location>
        <begin position="1"/>
        <end position="15"/>
    </location>
</feature>
<dbReference type="Proteomes" id="UP000050525">
    <property type="component" value="Unassembled WGS sequence"/>
</dbReference>
<dbReference type="AlphaFoldDB" id="A0A151MBP5"/>
<feature type="chain" id="PRO_5012520340" description="Secreted protein" evidence="2">
    <location>
        <begin position="16"/>
        <end position="103"/>
    </location>
</feature>